<organism evidence="2 3">
    <name type="scientific">Pleuronectes platessa</name>
    <name type="common">European plaice</name>
    <dbReference type="NCBI Taxonomy" id="8262"/>
    <lineage>
        <taxon>Eukaryota</taxon>
        <taxon>Metazoa</taxon>
        <taxon>Chordata</taxon>
        <taxon>Craniata</taxon>
        <taxon>Vertebrata</taxon>
        <taxon>Euteleostomi</taxon>
        <taxon>Actinopterygii</taxon>
        <taxon>Neopterygii</taxon>
        <taxon>Teleostei</taxon>
        <taxon>Neoteleostei</taxon>
        <taxon>Acanthomorphata</taxon>
        <taxon>Carangaria</taxon>
        <taxon>Pleuronectiformes</taxon>
        <taxon>Pleuronectoidei</taxon>
        <taxon>Pleuronectidae</taxon>
        <taxon>Pleuronectes</taxon>
    </lineage>
</organism>
<dbReference type="EMBL" id="CADEAL010000809">
    <property type="protein sequence ID" value="CAB1425494.1"/>
    <property type="molecule type" value="Genomic_DNA"/>
</dbReference>
<protein>
    <submittedName>
        <fullName evidence="2">Uncharacterized protein</fullName>
    </submittedName>
</protein>
<dbReference type="Proteomes" id="UP001153269">
    <property type="component" value="Unassembled WGS sequence"/>
</dbReference>
<evidence type="ECO:0000256" key="1">
    <source>
        <dbReference type="SAM" id="MobiDB-lite"/>
    </source>
</evidence>
<name>A0A9N7YIK4_PLEPL</name>
<feature type="compositionally biased region" description="Basic and acidic residues" evidence="1">
    <location>
        <begin position="39"/>
        <end position="56"/>
    </location>
</feature>
<reference evidence="2" key="1">
    <citation type="submission" date="2020-03" db="EMBL/GenBank/DDBJ databases">
        <authorList>
            <person name="Weist P."/>
        </authorList>
    </citation>
    <scope>NUCLEOTIDE SEQUENCE</scope>
</reference>
<comment type="caution">
    <text evidence="2">The sequence shown here is derived from an EMBL/GenBank/DDBJ whole genome shotgun (WGS) entry which is preliminary data.</text>
</comment>
<proteinExistence type="predicted"/>
<gene>
    <name evidence="2" type="ORF">PLEPLA_LOCUS13424</name>
</gene>
<keyword evidence="3" id="KW-1185">Reference proteome</keyword>
<feature type="region of interest" description="Disordered" evidence="1">
    <location>
        <begin position="1"/>
        <end position="58"/>
    </location>
</feature>
<evidence type="ECO:0000313" key="2">
    <source>
        <dbReference type="EMBL" id="CAB1425494.1"/>
    </source>
</evidence>
<accession>A0A9N7YIK4</accession>
<dbReference type="AlphaFoldDB" id="A0A9N7YIK4"/>
<evidence type="ECO:0000313" key="3">
    <source>
        <dbReference type="Proteomes" id="UP001153269"/>
    </source>
</evidence>
<sequence length="202" mass="21721">MELQPQTFSERGKLHPTITASSENGECVHIAPFTVTHTQKKEGGAQKGQRGDEDGHPSVSLALASESSLMPFSKLCSWAEPTKLSPLQLREMKVHGEGNGRRGKVGSCTSGHLLNAETSTLAGNHPSFAVLIGGILKLSQMVDSGMDLKSTKSQKNFVMGTNLVTCHVQPLQLSQGHAIIYKTPSQRHNVCASPDLPVIRFP</sequence>